<name>A0ABU8XEG6_9BURK</name>
<accession>A0ABU8XEG6</accession>
<dbReference type="SMART" id="SM00530">
    <property type="entry name" value="HTH_XRE"/>
    <property type="match status" value="1"/>
</dbReference>
<dbReference type="RefSeq" id="WP_340337510.1">
    <property type="nucleotide sequence ID" value="NZ_JBBKZS010000011.1"/>
</dbReference>
<gene>
    <name evidence="3" type="ORF">WKW79_22895</name>
</gene>
<sequence>MANIAALLKSEIARVARKEVRAEIESLKKASAQQRGAIAQLKREVAHLQKDLRLTRTRAGAAVALSPAAPAAHQPSKRRFSAARLAAHRAKLGLSAAAYGQLVGMSGATIYNWEQGKSRPDGQQLSRLAALRAMPRSSLVALANP</sequence>
<dbReference type="InterPro" id="IPR010982">
    <property type="entry name" value="Lambda_DNA-bd_dom_sf"/>
</dbReference>
<evidence type="ECO:0000259" key="2">
    <source>
        <dbReference type="PROSITE" id="PS50943"/>
    </source>
</evidence>
<feature type="coiled-coil region" evidence="1">
    <location>
        <begin position="24"/>
        <end position="58"/>
    </location>
</feature>
<evidence type="ECO:0000313" key="4">
    <source>
        <dbReference type="Proteomes" id="UP001367030"/>
    </source>
</evidence>
<dbReference type="CDD" id="cd00093">
    <property type="entry name" value="HTH_XRE"/>
    <property type="match status" value="1"/>
</dbReference>
<dbReference type="SUPFAM" id="SSF47413">
    <property type="entry name" value="lambda repressor-like DNA-binding domains"/>
    <property type="match status" value="1"/>
</dbReference>
<keyword evidence="1" id="KW-0175">Coiled coil</keyword>
<protein>
    <submittedName>
        <fullName evidence="3">Helix-turn-helix domain-containing protein</fullName>
    </submittedName>
</protein>
<evidence type="ECO:0000256" key="1">
    <source>
        <dbReference type="SAM" id="Coils"/>
    </source>
</evidence>
<proteinExistence type="predicted"/>
<dbReference type="EMBL" id="JBBKZS010000011">
    <property type="protein sequence ID" value="MEJ8857438.1"/>
    <property type="molecule type" value="Genomic_DNA"/>
</dbReference>
<dbReference type="Gene3D" id="1.10.260.40">
    <property type="entry name" value="lambda repressor-like DNA-binding domains"/>
    <property type="match status" value="1"/>
</dbReference>
<dbReference type="InterPro" id="IPR001387">
    <property type="entry name" value="Cro/C1-type_HTH"/>
</dbReference>
<comment type="caution">
    <text evidence="3">The sequence shown here is derived from an EMBL/GenBank/DDBJ whole genome shotgun (WGS) entry which is preliminary data.</text>
</comment>
<keyword evidence="4" id="KW-1185">Reference proteome</keyword>
<dbReference type="PROSITE" id="PS50943">
    <property type="entry name" value="HTH_CROC1"/>
    <property type="match status" value="1"/>
</dbReference>
<feature type="domain" description="HTH cro/C1-type" evidence="2">
    <location>
        <begin position="85"/>
        <end position="139"/>
    </location>
</feature>
<dbReference type="Pfam" id="PF13560">
    <property type="entry name" value="HTH_31"/>
    <property type="match status" value="1"/>
</dbReference>
<organism evidence="3 4">
    <name type="scientific">Variovorax robiniae</name>
    <dbReference type="NCBI Taxonomy" id="1836199"/>
    <lineage>
        <taxon>Bacteria</taxon>
        <taxon>Pseudomonadati</taxon>
        <taxon>Pseudomonadota</taxon>
        <taxon>Betaproteobacteria</taxon>
        <taxon>Burkholderiales</taxon>
        <taxon>Comamonadaceae</taxon>
        <taxon>Variovorax</taxon>
    </lineage>
</organism>
<dbReference type="Proteomes" id="UP001367030">
    <property type="component" value="Unassembled WGS sequence"/>
</dbReference>
<evidence type="ECO:0000313" key="3">
    <source>
        <dbReference type="EMBL" id="MEJ8857438.1"/>
    </source>
</evidence>
<reference evidence="3 4" key="1">
    <citation type="submission" date="2024-03" db="EMBL/GenBank/DDBJ databases">
        <title>Novel species of the genus Variovorax.</title>
        <authorList>
            <person name="Liu Q."/>
            <person name="Xin Y.-H."/>
        </authorList>
    </citation>
    <scope>NUCLEOTIDE SEQUENCE [LARGE SCALE GENOMIC DNA]</scope>
    <source>
        <strain evidence="3 4">KACC 18901</strain>
    </source>
</reference>